<feature type="domain" description="Cas12f1-like TNB" evidence="6">
    <location>
        <begin position="235"/>
        <end position="295"/>
    </location>
</feature>
<dbReference type="GO" id="GO:0006310">
    <property type="term" value="P:DNA recombination"/>
    <property type="evidence" value="ECO:0007669"/>
    <property type="project" value="UniProtKB-KW"/>
</dbReference>
<keyword evidence="2" id="KW-0815">Transposition</keyword>
<protein>
    <submittedName>
        <fullName evidence="7">Putative transposase in snaA-snaB intergenic region protein</fullName>
    </submittedName>
</protein>
<keyword evidence="3" id="KW-0238">DNA-binding</keyword>
<comment type="similarity">
    <text evidence="1">In the C-terminal section; belongs to the transposase 35 family.</text>
</comment>
<sequence>MELKEEEPWLYEHHSKMLQMVAVQVDGAQKGLLQLRKNGHNTGPLKFAKFLEYNTFTYNQSGFQVGNGFLYLSKIGKIKLKQHRQISENSEIKQVTVTKSKSGKWYACITYEIDVVIPTLSFQKSVGIDIGVKNFAYDSDGFVTPNPLNLQKMLKPLRRIQRKISRRQPGSNNRKKALKWYQIIHERIKNRRKDFLHKVSTQYARKYDVIFVERLAKLNMVKNHRMARSIMDSGWGIFTNMLDYKVMTMEVSAKNTTLKCSGCCSAVPKSLAVRTHRCDECGLILDRDHNAAINILKKGLDLFGITLDCGRQNDQLPQELRELTPVEISKRSRKQEASRFAEG</sequence>
<proteinExistence type="inferred from homology"/>
<evidence type="ECO:0000313" key="8">
    <source>
        <dbReference type="Proteomes" id="UP000029383"/>
    </source>
</evidence>
<dbReference type="GO" id="GO:0003677">
    <property type="term" value="F:DNA binding"/>
    <property type="evidence" value="ECO:0007669"/>
    <property type="project" value="UniProtKB-KW"/>
</dbReference>
<evidence type="ECO:0000256" key="3">
    <source>
        <dbReference type="ARBA" id="ARBA00023125"/>
    </source>
</evidence>
<evidence type="ECO:0000256" key="1">
    <source>
        <dbReference type="ARBA" id="ARBA00008761"/>
    </source>
</evidence>
<dbReference type="AlphaFoldDB" id="A0A087RU26"/>
<dbReference type="GO" id="GO:0032196">
    <property type="term" value="P:transposition"/>
    <property type="evidence" value="ECO:0007669"/>
    <property type="project" value="UniProtKB-KW"/>
</dbReference>
<feature type="domain" description="Probable transposase IS891/IS1136/IS1341" evidence="5">
    <location>
        <begin position="109"/>
        <end position="223"/>
    </location>
</feature>
<gene>
    <name evidence="7" type="ORF">SCCGRSA3_02015</name>
</gene>
<dbReference type="PATRIC" id="fig|1503183.3.peg.1841"/>
<dbReference type="InterPro" id="IPR001959">
    <property type="entry name" value="Transposase"/>
</dbReference>
<name>A0A087RU26_9ARCH</name>
<comment type="caution">
    <text evidence="7">The sequence shown here is derived from an EMBL/GenBank/DDBJ whole genome shotgun (WGS) entry which is preliminary data.</text>
</comment>
<evidence type="ECO:0000256" key="2">
    <source>
        <dbReference type="ARBA" id="ARBA00022578"/>
    </source>
</evidence>
<evidence type="ECO:0000313" key="7">
    <source>
        <dbReference type="EMBL" id="KFM16980.1"/>
    </source>
</evidence>
<accession>A0A087RU26</accession>
<dbReference type="Pfam" id="PF07282">
    <property type="entry name" value="Cas12f1-like_TNB"/>
    <property type="match status" value="1"/>
</dbReference>
<dbReference type="EMBL" id="JOTD01000063">
    <property type="protein sequence ID" value="KFM16980.1"/>
    <property type="molecule type" value="Genomic_DNA"/>
</dbReference>
<evidence type="ECO:0000259" key="6">
    <source>
        <dbReference type="Pfam" id="PF07282"/>
    </source>
</evidence>
<organism evidence="7 8">
    <name type="scientific">Marine Group I thaumarchaeote SCGC RSA3</name>
    <dbReference type="NCBI Taxonomy" id="1503183"/>
    <lineage>
        <taxon>Archaea</taxon>
        <taxon>Nitrososphaerota</taxon>
        <taxon>Marine Group I</taxon>
    </lineage>
</organism>
<keyword evidence="8" id="KW-1185">Reference proteome</keyword>
<keyword evidence="4" id="KW-0233">DNA recombination</keyword>
<evidence type="ECO:0000256" key="4">
    <source>
        <dbReference type="ARBA" id="ARBA00023172"/>
    </source>
</evidence>
<reference evidence="7 8" key="1">
    <citation type="submission" date="2014-06" db="EMBL/GenBank/DDBJ databases">
        <authorList>
            <person name="Ngugi D.K."/>
            <person name="Blom J."/>
            <person name="Alam I."/>
            <person name="Rashid M."/>
            <person name="Baalawi W."/>
            <person name="Zhang G."/>
            <person name="Hikmawan T."/>
            <person name="Guan Y."/>
            <person name="Antunes A."/>
            <person name="Siam R."/>
            <person name="El-Dorry H."/>
            <person name="Bajic V."/>
            <person name="Stingl U."/>
        </authorList>
    </citation>
    <scope>NUCLEOTIDE SEQUENCE [LARGE SCALE GENOMIC DNA]</scope>
    <source>
        <strain evidence="7">SCGC RSA3</strain>
    </source>
</reference>
<dbReference type="Pfam" id="PF01385">
    <property type="entry name" value="OrfB_IS605"/>
    <property type="match status" value="1"/>
</dbReference>
<dbReference type="Proteomes" id="UP000029383">
    <property type="component" value="Unassembled WGS sequence"/>
</dbReference>
<evidence type="ECO:0000259" key="5">
    <source>
        <dbReference type="Pfam" id="PF01385"/>
    </source>
</evidence>
<dbReference type="InterPro" id="IPR010095">
    <property type="entry name" value="Cas12f1-like_TNB"/>
</dbReference>
<dbReference type="NCBIfam" id="NF040570">
    <property type="entry name" value="guided_TnpB"/>
    <property type="match status" value="1"/>
</dbReference>